<name>X1J765_9ZZZZ</name>
<reference evidence="1" key="1">
    <citation type="journal article" date="2014" name="Front. Microbiol.">
        <title>High frequency of phylogenetically diverse reductive dehalogenase-homologous genes in deep subseafloor sedimentary metagenomes.</title>
        <authorList>
            <person name="Kawai M."/>
            <person name="Futagami T."/>
            <person name="Toyoda A."/>
            <person name="Takaki Y."/>
            <person name="Nishi S."/>
            <person name="Hori S."/>
            <person name="Arai W."/>
            <person name="Tsubouchi T."/>
            <person name="Morono Y."/>
            <person name="Uchiyama I."/>
            <person name="Ito T."/>
            <person name="Fujiyama A."/>
            <person name="Inagaki F."/>
            <person name="Takami H."/>
        </authorList>
    </citation>
    <scope>NUCLEOTIDE SEQUENCE</scope>
    <source>
        <strain evidence="1">Expedition CK06-06</strain>
    </source>
</reference>
<gene>
    <name evidence="1" type="ORF">S03H2_62421</name>
</gene>
<sequence>MGKPFMTELHQLEATYRAALSMDISALNADVSNSSRYPLIAIGSGGSLSAAHFACYLHQLASGLLAKPATPLEVLSFSGRSLFNSAVICLTAGGSNADINRAWRFLIEAEPHYLTAVCARTRS</sequence>
<organism evidence="1">
    <name type="scientific">marine sediment metagenome</name>
    <dbReference type="NCBI Taxonomy" id="412755"/>
    <lineage>
        <taxon>unclassified sequences</taxon>
        <taxon>metagenomes</taxon>
        <taxon>ecological metagenomes</taxon>
    </lineage>
</organism>
<evidence type="ECO:0000313" key="1">
    <source>
        <dbReference type="EMBL" id="GAH77370.1"/>
    </source>
</evidence>
<dbReference type="AlphaFoldDB" id="X1J765"/>
<comment type="caution">
    <text evidence="1">The sequence shown here is derived from an EMBL/GenBank/DDBJ whole genome shotgun (WGS) entry which is preliminary data.</text>
</comment>
<feature type="non-terminal residue" evidence="1">
    <location>
        <position position="123"/>
    </location>
</feature>
<evidence type="ECO:0008006" key="2">
    <source>
        <dbReference type="Google" id="ProtNLM"/>
    </source>
</evidence>
<accession>X1J765</accession>
<protein>
    <recommendedName>
        <fullName evidence="2">SIS domain-containing protein</fullName>
    </recommendedName>
</protein>
<dbReference type="EMBL" id="BARU01040374">
    <property type="protein sequence ID" value="GAH77370.1"/>
    <property type="molecule type" value="Genomic_DNA"/>
</dbReference>
<proteinExistence type="predicted"/>